<evidence type="ECO:0000256" key="3">
    <source>
        <dbReference type="RuleBase" id="RU003476"/>
    </source>
</evidence>
<dbReference type="PRINTS" id="PR00502">
    <property type="entry name" value="NUDIXFAMILY"/>
</dbReference>
<evidence type="ECO:0000259" key="4">
    <source>
        <dbReference type="PROSITE" id="PS51462"/>
    </source>
</evidence>
<dbReference type="AlphaFoldDB" id="A0A1G2B7Q3"/>
<protein>
    <recommendedName>
        <fullName evidence="4">Nudix hydrolase domain-containing protein</fullName>
    </recommendedName>
</protein>
<dbReference type="PROSITE" id="PS51462">
    <property type="entry name" value="NUDIX"/>
    <property type="match status" value="1"/>
</dbReference>
<dbReference type="Pfam" id="PF00293">
    <property type="entry name" value="NUDIX"/>
    <property type="match status" value="1"/>
</dbReference>
<dbReference type="InterPro" id="IPR020084">
    <property type="entry name" value="NUDIX_hydrolase_CS"/>
</dbReference>
<sequence length="147" mass="17137">MPAIPKAYYRTSIKALVLDKNKKFLLCLEDNGKWELPGGGLDFGEKPHDGLRREIKEEMGIEVTDIAERPAYFVTAKISEKYGWKANVIYETQLKNLKFTPSDECLEIRFFSAEEAAKENLYPIVKEFIKVYKPENRQKLRARRPKH</sequence>
<evidence type="ECO:0000313" key="5">
    <source>
        <dbReference type="EMBL" id="OGY85248.1"/>
    </source>
</evidence>
<comment type="similarity">
    <text evidence="3">Belongs to the Nudix hydrolase family.</text>
</comment>
<evidence type="ECO:0000256" key="1">
    <source>
        <dbReference type="ARBA" id="ARBA00001946"/>
    </source>
</evidence>
<dbReference type="Proteomes" id="UP000176952">
    <property type="component" value="Unassembled WGS sequence"/>
</dbReference>
<comment type="cofactor">
    <cofactor evidence="1">
        <name>Mg(2+)</name>
        <dbReference type="ChEBI" id="CHEBI:18420"/>
    </cofactor>
</comment>
<dbReference type="PANTHER" id="PTHR43046:SF14">
    <property type="entry name" value="MUTT_NUDIX FAMILY PROTEIN"/>
    <property type="match status" value="1"/>
</dbReference>
<dbReference type="PANTHER" id="PTHR43046">
    <property type="entry name" value="GDP-MANNOSE MANNOSYL HYDROLASE"/>
    <property type="match status" value="1"/>
</dbReference>
<comment type="caution">
    <text evidence="5">The sequence shown here is derived from an EMBL/GenBank/DDBJ whole genome shotgun (WGS) entry which is preliminary data.</text>
</comment>
<organism evidence="5 6">
    <name type="scientific">Candidatus Kerfeldbacteria bacterium RIFCSPHIGHO2_12_FULL_48_17</name>
    <dbReference type="NCBI Taxonomy" id="1798542"/>
    <lineage>
        <taxon>Bacteria</taxon>
        <taxon>Candidatus Kerfeldiibacteriota</taxon>
    </lineage>
</organism>
<dbReference type="InterPro" id="IPR000086">
    <property type="entry name" value="NUDIX_hydrolase_dom"/>
</dbReference>
<evidence type="ECO:0000313" key="6">
    <source>
        <dbReference type="Proteomes" id="UP000176952"/>
    </source>
</evidence>
<dbReference type="STRING" id="1798542.A3F54_00060"/>
<feature type="domain" description="Nudix hydrolase" evidence="4">
    <location>
        <begin position="8"/>
        <end position="138"/>
    </location>
</feature>
<evidence type="ECO:0000256" key="2">
    <source>
        <dbReference type="ARBA" id="ARBA00022801"/>
    </source>
</evidence>
<accession>A0A1G2B7Q3</accession>
<dbReference type="SUPFAM" id="SSF55811">
    <property type="entry name" value="Nudix"/>
    <property type="match status" value="1"/>
</dbReference>
<dbReference type="Gene3D" id="3.90.79.10">
    <property type="entry name" value="Nucleoside Triphosphate Pyrophosphohydrolase"/>
    <property type="match status" value="1"/>
</dbReference>
<dbReference type="InterPro" id="IPR020476">
    <property type="entry name" value="Nudix_hydrolase"/>
</dbReference>
<name>A0A1G2B7Q3_9BACT</name>
<keyword evidence="2 3" id="KW-0378">Hydrolase</keyword>
<dbReference type="EMBL" id="MHKD01000003">
    <property type="protein sequence ID" value="OGY85248.1"/>
    <property type="molecule type" value="Genomic_DNA"/>
</dbReference>
<dbReference type="GO" id="GO:0016787">
    <property type="term" value="F:hydrolase activity"/>
    <property type="evidence" value="ECO:0007669"/>
    <property type="project" value="UniProtKB-KW"/>
</dbReference>
<dbReference type="PROSITE" id="PS00893">
    <property type="entry name" value="NUDIX_BOX"/>
    <property type="match status" value="1"/>
</dbReference>
<dbReference type="InterPro" id="IPR015797">
    <property type="entry name" value="NUDIX_hydrolase-like_dom_sf"/>
</dbReference>
<reference evidence="5 6" key="1">
    <citation type="journal article" date="2016" name="Nat. Commun.">
        <title>Thousands of microbial genomes shed light on interconnected biogeochemical processes in an aquifer system.</title>
        <authorList>
            <person name="Anantharaman K."/>
            <person name="Brown C.T."/>
            <person name="Hug L.A."/>
            <person name="Sharon I."/>
            <person name="Castelle C.J."/>
            <person name="Probst A.J."/>
            <person name="Thomas B.C."/>
            <person name="Singh A."/>
            <person name="Wilkins M.J."/>
            <person name="Karaoz U."/>
            <person name="Brodie E.L."/>
            <person name="Williams K.H."/>
            <person name="Hubbard S.S."/>
            <person name="Banfield J.F."/>
        </authorList>
    </citation>
    <scope>NUCLEOTIDE SEQUENCE [LARGE SCALE GENOMIC DNA]</scope>
</reference>
<gene>
    <name evidence="5" type="ORF">A3F54_00060</name>
</gene>
<proteinExistence type="inferred from homology"/>